<keyword evidence="2" id="KW-1185">Reference proteome</keyword>
<keyword evidence="1" id="KW-0808">Transferase</keyword>
<name>A0A841FYZ1_9ACTN</name>
<comment type="caution">
    <text evidence="1">The sequence shown here is derived from an EMBL/GenBank/DDBJ whole genome shotgun (WGS) entry which is preliminary data.</text>
</comment>
<sequence length="32" mass="3492">MATDSGERTTLDEVLAAFGHSRESLLDLPEDD</sequence>
<evidence type="ECO:0000313" key="2">
    <source>
        <dbReference type="Proteomes" id="UP000548476"/>
    </source>
</evidence>
<organism evidence="1 2">
    <name type="scientific">Phytomonospora endophytica</name>
    <dbReference type="NCBI Taxonomy" id="714109"/>
    <lineage>
        <taxon>Bacteria</taxon>
        <taxon>Bacillati</taxon>
        <taxon>Actinomycetota</taxon>
        <taxon>Actinomycetes</taxon>
        <taxon>Micromonosporales</taxon>
        <taxon>Micromonosporaceae</taxon>
        <taxon>Phytomonospora</taxon>
    </lineage>
</organism>
<proteinExistence type="predicted"/>
<dbReference type="EMBL" id="JACHGT010000013">
    <property type="protein sequence ID" value="MBB6037659.1"/>
    <property type="molecule type" value="Genomic_DNA"/>
</dbReference>
<accession>A0A841FYZ1</accession>
<dbReference type="GO" id="GO:0016746">
    <property type="term" value="F:acyltransferase activity"/>
    <property type="evidence" value="ECO:0007669"/>
    <property type="project" value="UniProtKB-KW"/>
</dbReference>
<protein>
    <submittedName>
        <fullName evidence="1">Hemolysin-activating ACP:hemolysin acyltransferase</fullName>
    </submittedName>
</protein>
<keyword evidence="1" id="KW-0012">Acyltransferase</keyword>
<dbReference type="AlphaFoldDB" id="A0A841FYZ1"/>
<dbReference type="Proteomes" id="UP000548476">
    <property type="component" value="Unassembled WGS sequence"/>
</dbReference>
<reference evidence="1 2" key="1">
    <citation type="submission" date="2020-08" db="EMBL/GenBank/DDBJ databases">
        <title>Genomic Encyclopedia of Type Strains, Phase IV (KMG-IV): sequencing the most valuable type-strain genomes for metagenomic binning, comparative biology and taxonomic classification.</title>
        <authorList>
            <person name="Goeker M."/>
        </authorList>
    </citation>
    <scope>NUCLEOTIDE SEQUENCE [LARGE SCALE GENOMIC DNA]</scope>
    <source>
        <strain evidence="1 2">YIM 65646</strain>
    </source>
</reference>
<evidence type="ECO:0000313" key="1">
    <source>
        <dbReference type="EMBL" id="MBB6037659.1"/>
    </source>
</evidence>
<gene>
    <name evidence="1" type="ORF">HNR73_005537</name>
</gene>